<sequence>MSLKLFKFIFVGVIVSCECLKFSSLDIIYKKGVDAYSNERWSECILQFEGSLHLYKVYKSININCRLKCKSENLSNQFSENIEELKVFEYFLVMGDCLSQCQKEEFENVHMYSNISDAVLNNLQARQPYAYLHLCYYEMNALPKAASAAYTYHVAHSDDDIMKRNVEYYIQQPEVDVKEVIDLESEDYQVLYKLGRQAYKNNNWADTIANMEETLTDYLTWENSCRAECEHQSEQNWSPEFVIMVANNILPLIACRQKCQDNLKPLYDSGVALLADVLNYLQISYYRLDRFDDAAKAVASYLSLYPTDEDMLENKRIYRTLVNEKSFAERSDIVFYLKRDMYEKQLLNFFLEKNNSDFNANSV</sequence>
<evidence type="ECO:0000256" key="1">
    <source>
        <dbReference type="ARBA" id="ARBA00006487"/>
    </source>
</evidence>
<reference evidence="6" key="1">
    <citation type="submission" date="2022-03" db="EMBL/GenBank/DDBJ databases">
        <authorList>
            <person name="Tunstrom K."/>
        </authorList>
    </citation>
    <scope>NUCLEOTIDE SEQUENCE</scope>
</reference>
<evidence type="ECO:0000313" key="6">
    <source>
        <dbReference type="EMBL" id="CAH2102511.1"/>
    </source>
</evidence>
<feature type="domain" description="Leprecan-like alpha-helical" evidence="5">
    <location>
        <begin position="25"/>
        <end position="320"/>
    </location>
</feature>
<proteinExistence type="inferred from homology"/>
<keyword evidence="2 4" id="KW-0732">Signal</keyword>
<evidence type="ECO:0000256" key="2">
    <source>
        <dbReference type="ARBA" id="ARBA00022729"/>
    </source>
</evidence>
<evidence type="ECO:0000259" key="5">
    <source>
        <dbReference type="Pfam" id="PF23557"/>
    </source>
</evidence>
<keyword evidence="7" id="KW-1185">Reference proteome</keyword>
<evidence type="ECO:0000256" key="4">
    <source>
        <dbReference type="SAM" id="SignalP"/>
    </source>
</evidence>
<dbReference type="InterPro" id="IPR052284">
    <property type="entry name" value="Collagen_mod_leprecan"/>
</dbReference>
<dbReference type="InterPro" id="IPR056585">
    <property type="entry name" value="Leprecan_dom"/>
</dbReference>
<gene>
    <name evidence="6" type="ORF">EEDITHA_LOCUS17128</name>
</gene>
<protein>
    <recommendedName>
        <fullName evidence="5">Leprecan-like alpha-helical domain-containing protein</fullName>
    </recommendedName>
</protein>
<dbReference type="Pfam" id="PF23557">
    <property type="entry name" value="TPR_leprecan"/>
    <property type="match status" value="1"/>
</dbReference>
<dbReference type="AlphaFoldDB" id="A0AAU9USJ3"/>
<dbReference type="SUPFAM" id="SSF48452">
    <property type="entry name" value="TPR-like"/>
    <property type="match status" value="1"/>
</dbReference>
<evidence type="ECO:0000313" key="7">
    <source>
        <dbReference type="Proteomes" id="UP001153954"/>
    </source>
</evidence>
<dbReference type="Proteomes" id="UP001153954">
    <property type="component" value="Unassembled WGS sequence"/>
</dbReference>
<dbReference type="GO" id="GO:0030199">
    <property type="term" value="P:collagen fibril organization"/>
    <property type="evidence" value="ECO:0007669"/>
    <property type="project" value="TreeGrafter"/>
</dbReference>
<dbReference type="PANTHER" id="PTHR13986">
    <property type="entry name" value="PROTEIN LYSINE HYDROXYLATION COMPLEX COMPONENT"/>
    <property type="match status" value="1"/>
</dbReference>
<feature type="signal peptide" evidence="4">
    <location>
        <begin position="1"/>
        <end position="19"/>
    </location>
</feature>
<organism evidence="6 7">
    <name type="scientific">Euphydryas editha</name>
    <name type="common">Edith's checkerspot</name>
    <dbReference type="NCBI Taxonomy" id="104508"/>
    <lineage>
        <taxon>Eukaryota</taxon>
        <taxon>Metazoa</taxon>
        <taxon>Ecdysozoa</taxon>
        <taxon>Arthropoda</taxon>
        <taxon>Hexapoda</taxon>
        <taxon>Insecta</taxon>
        <taxon>Pterygota</taxon>
        <taxon>Neoptera</taxon>
        <taxon>Endopterygota</taxon>
        <taxon>Lepidoptera</taxon>
        <taxon>Glossata</taxon>
        <taxon>Ditrysia</taxon>
        <taxon>Papilionoidea</taxon>
        <taxon>Nymphalidae</taxon>
        <taxon>Nymphalinae</taxon>
        <taxon>Euphydryas</taxon>
    </lineage>
</organism>
<keyword evidence="3" id="KW-0325">Glycoprotein</keyword>
<evidence type="ECO:0000256" key="3">
    <source>
        <dbReference type="ARBA" id="ARBA00023180"/>
    </source>
</evidence>
<dbReference type="Gene3D" id="1.25.40.10">
    <property type="entry name" value="Tetratricopeptide repeat domain"/>
    <property type="match status" value="1"/>
</dbReference>
<accession>A0AAU9USJ3</accession>
<dbReference type="PANTHER" id="PTHR13986:SF8">
    <property type="entry name" value="PROLYL 3-HYDROXYLASE 1-LIKE PROTEIN"/>
    <property type="match status" value="1"/>
</dbReference>
<dbReference type="InterPro" id="IPR011990">
    <property type="entry name" value="TPR-like_helical_dom_sf"/>
</dbReference>
<name>A0AAU9USJ3_EUPED</name>
<comment type="similarity">
    <text evidence="1">Belongs to the leprecan family.</text>
</comment>
<feature type="chain" id="PRO_5043325553" description="Leprecan-like alpha-helical domain-containing protein" evidence="4">
    <location>
        <begin position="20"/>
        <end position="363"/>
    </location>
</feature>
<comment type="caution">
    <text evidence="6">The sequence shown here is derived from an EMBL/GenBank/DDBJ whole genome shotgun (WGS) entry which is preliminary data.</text>
</comment>
<dbReference type="EMBL" id="CAKOGL010000025">
    <property type="protein sequence ID" value="CAH2102511.1"/>
    <property type="molecule type" value="Genomic_DNA"/>
</dbReference>
<dbReference type="GO" id="GO:0005783">
    <property type="term" value="C:endoplasmic reticulum"/>
    <property type="evidence" value="ECO:0007669"/>
    <property type="project" value="TreeGrafter"/>
</dbReference>
<dbReference type="GO" id="GO:0005518">
    <property type="term" value="F:collagen binding"/>
    <property type="evidence" value="ECO:0007669"/>
    <property type="project" value="TreeGrafter"/>
</dbReference>